<dbReference type="STRING" id="3750.A0A498JQ21"/>
<gene>
    <name evidence="3" type="ORF">DVH24_035814</name>
</gene>
<dbReference type="Proteomes" id="UP000290289">
    <property type="component" value="Chromosome 6"/>
</dbReference>
<dbReference type="GO" id="GO:0003755">
    <property type="term" value="F:peptidyl-prolyl cis-trans isomerase activity"/>
    <property type="evidence" value="ECO:0007669"/>
    <property type="project" value="InterPro"/>
</dbReference>
<keyword evidence="4" id="KW-1185">Reference proteome</keyword>
<name>A0A498JQ21_MALDO</name>
<proteinExistence type="predicted"/>
<keyword evidence="1" id="KW-0812">Transmembrane</keyword>
<evidence type="ECO:0000313" key="4">
    <source>
        <dbReference type="Proteomes" id="UP000290289"/>
    </source>
</evidence>
<dbReference type="InterPro" id="IPR002130">
    <property type="entry name" value="Cyclophilin-type_PPIase_dom"/>
</dbReference>
<organism evidence="3 4">
    <name type="scientific">Malus domestica</name>
    <name type="common">Apple</name>
    <name type="synonym">Pyrus malus</name>
    <dbReference type="NCBI Taxonomy" id="3750"/>
    <lineage>
        <taxon>Eukaryota</taxon>
        <taxon>Viridiplantae</taxon>
        <taxon>Streptophyta</taxon>
        <taxon>Embryophyta</taxon>
        <taxon>Tracheophyta</taxon>
        <taxon>Spermatophyta</taxon>
        <taxon>Magnoliopsida</taxon>
        <taxon>eudicotyledons</taxon>
        <taxon>Gunneridae</taxon>
        <taxon>Pentapetalae</taxon>
        <taxon>rosids</taxon>
        <taxon>fabids</taxon>
        <taxon>Rosales</taxon>
        <taxon>Rosaceae</taxon>
        <taxon>Amygdaloideae</taxon>
        <taxon>Maleae</taxon>
        <taxon>Malus</taxon>
    </lineage>
</organism>
<reference evidence="3 4" key="1">
    <citation type="submission" date="2018-10" db="EMBL/GenBank/DDBJ databases">
        <title>A high-quality apple genome assembly.</title>
        <authorList>
            <person name="Hu J."/>
        </authorList>
    </citation>
    <scope>NUCLEOTIDE SEQUENCE [LARGE SCALE GENOMIC DNA]</scope>
    <source>
        <strain evidence="4">cv. HFTH1</strain>
        <tissue evidence="3">Young leaf</tissue>
    </source>
</reference>
<evidence type="ECO:0000313" key="3">
    <source>
        <dbReference type="EMBL" id="RXH97146.1"/>
    </source>
</evidence>
<dbReference type="AlphaFoldDB" id="A0A498JQ21"/>
<sequence length="407" mass="44563">MTLTQSPSSLFWCSPLAMINLCPKPQTPNRLPVSLFSPNSQMGRKQNDPEATHYFSFVLLLVVLVSCALVYTFVSAVLKPNDASSFSDGFSELESLTLVEKGGGVGVEGESGGGCCRGTENLELWGAAVKWGSEFKFSSSEECCKACKSMCTGTDGPCLCDSWVFCGNKEACGSKFGEYINLNFFLVETLSLQCWLKKQKDTLAPERQEVGETVMWTSGLIFGKGEGIVGLETEYGTLHIKLFPECAPHSVAYILELLALRHCAGCQFYRAESRGQSWDSDGNHIKNTPFGPPFALVQGTLEAQGGTFKKIPTEVCPTIRKGSVAWIGSGPEFFISLANHEEWKKDYTVFASVLPEDMSIAEKIAQLPTTPEVWNSINVTILEKPVPLLLRRIKMSHGDLTANMKSN</sequence>
<dbReference type="Gene3D" id="2.40.100.10">
    <property type="entry name" value="Cyclophilin-like"/>
    <property type="match status" value="1"/>
</dbReference>
<evidence type="ECO:0000256" key="1">
    <source>
        <dbReference type="SAM" id="Phobius"/>
    </source>
</evidence>
<feature type="transmembrane region" description="Helical" evidence="1">
    <location>
        <begin position="54"/>
        <end position="78"/>
    </location>
</feature>
<dbReference type="PANTHER" id="PTHR46873:SF1">
    <property type="entry name" value="EXPRESSED PROTEIN"/>
    <property type="match status" value="1"/>
</dbReference>
<protein>
    <recommendedName>
        <fullName evidence="2">PPIase cyclophilin-type domain-containing protein</fullName>
    </recommendedName>
</protein>
<dbReference type="FunFam" id="2.40.100.10:FF:000086">
    <property type="entry name" value="Predicted protein"/>
    <property type="match status" value="1"/>
</dbReference>
<dbReference type="SUPFAM" id="SSF50891">
    <property type="entry name" value="Cyclophilin-like"/>
    <property type="match status" value="1"/>
</dbReference>
<dbReference type="Pfam" id="PF00160">
    <property type="entry name" value="Pro_isomerase"/>
    <property type="match status" value="1"/>
</dbReference>
<feature type="domain" description="PPIase cyclophilin-type" evidence="2">
    <location>
        <begin position="229"/>
        <end position="383"/>
    </location>
</feature>
<evidence type="ECO:0000259" key="2">
    <source>
        <dbReference type="Pfam" id="PF00160"/>
    </source>
</evidence>
<accession>A0A498JQ21</accession>
<dbReference type="PANTHER" id="PTHR46873">
    <property type="entry name" value="EXPRESSED PROTEIN"/>
    <property type="match status" value="1"/>
</dbReference>
<keyword evidence="1" id="KW-0472">Membrane</keyword>
<dbReference type="InterPro" id="IPR029000">
    <property type="entry name" value="Cyclophilin-like_dom_sf"/>
</dbReference>
<dbReference type="EMBL" id="RDQH01000332">
    <property type="protein sequence ID" value="RXH97146.1"/>
    <property type="molecule type" value="Genomic_DNA"/>
</dbReference>
<keyword evidence="1" id="KW-1133">Transmembrane helix</keyword>
<comment type="caution">
    <text evidence="3">The sequence shown here is derived from an EMBL/GenBank/DDBJ whole genome shotgun (WGS) entry which is preliminary data.</text>
</comment>